<name>A0A8T2TWQ1_CERRI</name>
<keyword evidence="2" id="KW-0808">Transferase</keyword>
<dbReference type="EMBL" id="CM035416">
    <property type="protein sequence ID" value="KAH7424919.1"/>
    <property type="molecule type" value="Genomic_DNA"/>
</dbReference>
<organism evidence="4 5">
    <name type="scientific">Ceratopteris richardii</name>
    <name type="common">Triangle waterfern</name>
    <dbReference type="NCBI Taxonomy" id="49495"/>
    <lineage>
        <taxon>Eukaryota</taxon>
        <taxon>Viridiplantae</taxon>
        <taxon>Streptophyta</taxon>
        <taxon>Embryophyta</taxon>
        <taxon>Tracheophyta</taxon>
        <taxon>Polypodiopsida</taxon>
        <taxon>Polypodiidae</taxon>
        <taxon>Polypodiales</taxon>
        <taxon>Pteridineae</taxon>
        <taxon>Pteridaceae</taxon>
        <taxon>Parkerioideae</taxon>
        <taxon>Ceratopteris</taxon>
    </lineage>
</organism>
<dbReference type="SUPFAM" id="SSF53335">
    <property type="entry name" value="S-adenosyl-L-methionine-dependent methyltransferases"/>
    <property type="match status" value="1"/>
</dbReference>
<dbReference type="InterPro" id="IPR029063">
    <property type="entry name" value="SAM-dependent_MTases_sf"/>
</dbReference>
<feature type="compositionally biased region" description="Basic residues" evidence="3">
    <location>
        <begin position="1"/>
        <end position="12"/>
    </location>
</feature>
<dbReference type="Gene3D" id="3.40.50.150">
    <property type="entry name" value="Vaccinia Virus protein VP39"/>
    <property type="match status" value="2"/>
</dbReference>
<dbReference type="GO" id="GO:0008168">
    <property type="term" value="F:methyltransferase activity"/>
    <property type="evidence" value="ECO:0007669"/>
    <property type="project" value="UniProtKB-KW"/>
</dbReference>
<dbReference type="PANTHER" id="PTHR13393">
    <property type="entry name" value="SAM-DEPENDENT METHYLTRANSFERASE"/>
    <property type="match status" value="1"/>
</dbReference>
<dbReference type="OMA" id="NEMHPRN"/>
<gene>
    <name evidence="4" type="ORF">KP509_11G031600</name>
</gene>
<keyword evidence="5" id="KW-1185">Reference proteome</keyword>
<sequence>MGKDGPRKRKREKATMHPQNKYAENPPDFEFLASLYPSFKQYVFYAPNGRAKIDWTDFNATRELTRVLLAHDFGIQWWIPDGQLCPTVPNRVNYIHWIKDLLSNYPAPWHTNNENSTWGLDIGTGANCIYPLLGAAIHGWHFLGTDITNVAIEWSQWNISQNPHLAGLISVRSAKDLREDGVITNIEKRDEKSNGLSKSNLHCKKVRSFLKEVDRSSAFDISPSSTDCCPELENQRLDSLSEHEDLGEACIAHQDSPILVGVVNEDERFDFCMCNPPFFASMEEAGMNPHTSCGGTSAEMVYPRGEEGFISKIINDSIQLKEQIHWFTTMVGRKVNLKILIHKLREIGVKILKTTEFVQGRTCRWGLAWTYNALAPQQQLRCANMKNVSFLMEGLSRQCKAYDVLQALCSGLLDFRVTCKVDPTSFMLKGYVQECLPNEQNLGVPDDSKLTGSNDADRVDFTIMVFEQGPGTLLIKGRLLEENTMPAGDFVTMLTSIEQKLKHIFCMRKELNS</sequence>
<dbReference type="GO" id="GO:0005634">
    <property type="term" value="C:nucleus"/>
    <property type="evidence" value="ECO:0007669"/>
    <property type="project" value="TreeGrafter"/>
</dbReference>
<protein>
    <recommendedName>
        <fullName evidence="6">U6 small nuclear RNA (adenine-(43)-N(6))-methyltransferase</fullName>
    </recommendedName>
</protein>
<evidence type="ECO:0000256" key="2">
    <source>
        <dbReference type="ARBA" id="ARBA00022679"/>
    </source>
</evidence>
<dbReference type="Pfam" id="PF05971">
    <property type="entry name" value="Methyltransf_10"/>
    <property type="match status" value="2"/>
</dbReference>
<dbReference type="InterPro" id="IPR010286">
    <property type="entry name" value="METTL16/RlmF"/>
</dbReference>
<proteinExistence type="predicted"/>
<dbReference type="GO" id="GO:0070475">
    <property type="term" value="P:rRNA base methylation"/>
    <property type="evidence" value="ECO:0007669"/>
    <property type="project" value="TreeGrafter"/>
</dbReference>
<evidence type="ECO:0000256" key="3">
    <source>
        <dbReference type="SAM" id="MobiDB-lite"/>
    </source>
</evidence>
<reference evidence="4" key="1">
    <citation type="submission" date="2021-08" db="EMBL/GenBank/DDBJ databases">
        <title>WGS assembly of Ceratopteris richardii.</title>
        <authorList>
            <person name="Marchant D.B."/>
            <person name="Chen G."/>
            <person name="Jenkins J."/>
            <person name="Shu S."/>
            <person name="Leebens-Mack J."/>
            <person name="Grimwood J."/>
            <person name="Schmutz J."/>
            <person name="Soltis P."/>
            <person name="Soltis D."/>
            <person name="Chen Z.-H."/>
        </authorList>
    </citation>
    <scope>NUCLEOTIDE SEQUENCE</scope>
    <source>
        <strain evidence="4">Whitten #5841</strain>
        <tissue evidence="4">Leaf</tissue>
    </source>
</reference>
<dbReference type="Proteomes" id="UP000825935">
    <property type="component" value="Chromosome 11"/>
</dbReference>
<keyword evidence="1" id="KW-0489">Methyltransferase</keyword>
<dbReference type="OrthoDB" id="514248at2759"/>
<feature type="region of interest" description="Disordered" evidence="3">
    <location>
        <begin position="1"/>
        <end position="23"/>
    </location>
</feature>
<dbReference type="PANTHER" id="PTHR13393:SF0">
    <property type="entry name" value="RNA N6-ADENOSINE-METHYLTRANSFERASE METTL16"/>
    <property type="match status" value="1"/>
</dbReference>
<evidence type="ECO:0008006" key="6">
    <source>
        <dbReference type="Google" id="ProtNLM"/>
    </source>
</evidence>
<evidence type="ECO:0000313" key="5">
    <source>
        <dbReference type="Proteomes" id="UP000825935"/>
    </source>
</evidence>
<dbReference type="AlphaFoldDB" id="A0A8T2TWQ1"/>
<evidence type="ECO:0000313" key="4">
    <source>
        <dbReference type="EMBL" id="KAH7424919.1"/>
    </source>
</evidence>
<comment type="caution">
    <text evidence="4">The sequence shown here is derived from an EMBL/GenBank/DDBJ whole genome shotgun (WGS) entry which is preliminary data.</text>
</comment>
<evidence type="ECO:0000256" key="1">
    <source>
        <dbReference type="ARBA" id="ARBA00022603"/>
    </source>
</evidence>
<accession>A0A8T2TWQ1</accession>